<evidence type="ECO:0008006" key="3">
    <source>
        <dbReference type="Google" id="ProtNLM"/>
    </source>
</evidence>
<dbReference type="SUPFAM" id="SSF103515">
    <property type="entry name" value="Autotransporter"/>
    <property type="match status" value="1"/>
</dbReference>
<name>A0A9X4ASF1_9BACT</name>
<proteinExistence type="predicted"/>
<dbReference type="AlphaFoldDB" id="A0A9X4ASF1"/>
<keyword evidence="2" id="KW-1185">Reference proteome</keyword>
<dbReference type="EMBL" id="JAGTJJ010000004">
    <property type="protein sequence ID" value="MDC3981127.1"/>
    <property type="molecule type" value="Genomic_DNA"/>
</dbReference>
<comment type="caution">
    <text evidence="1">The sequence shown here is derived from an EMBL/GenBank/DDBJ whole genome shotgun (WGS) entry which is preliminary data.</text>
</comment>
<evidence type="ECO:0000313" key="2">
    <source>
        <dbReference type="Proteomes" id="UP001151081"/>
    </source>
</evidence>
<protein>
    <recommendedName>
        <fullName evidence="3">Outer membrane protein beta-barrel domain-containing protein</fullName>
    </recommendedName>
</protein>
<dbReference type="InterPro" id="IPR036709">
    <property type="entry name" value="Autotransporte_beta_dom_sf"/>
</dbReference>
<reference evidence="1 2" key="1">
    <citation type="submission" date="2021-04" db="EMBL/GenBank/DDBJ databases">
        <title>Genome analysis of Polyangium sp.</title>
        <authorList>
            <person name="Li Y."/>
            <person name="Wang J."/>
        </authorList>
    </citation>
    <scope>NUCLEOTIDE SEQUENCE [LARGE SCALE GENOMIC DNA]</scope>
    <source>
        <strain evidence="1 2">SDU14</strain>
    </source>
</reference>
<gene>
    <name evidence="1" type="ORF">KEG57_11500</name>
</gene>
<accession>A0A9X4ASF1</accession>
<organism evidence="1 2">
    <name type="scientific">Polyangium jinanense</name>
    <dbReference type="NCBI Taxonomy" id="2829994"/>
    <lineage>
        <taxon>Bacteria</taxon>
        <taxon>Pseudomonadati</taxon>
        <taxon>Myxococcota</taxon>
        <taxon>Polyangia</taxon>
        <taxon>Polyangiales</taxon>
        <taxon>Polyangiaceae</taxon>
        <taxon>Polyangium</taxon>
    </lineage>
</organism>
<dbReference type="RefSeq" id="WP_272420065.1">
    <property type="nucleotide sequence ID" value="NZ_JAGTJJ010000004.1"/>
</dbReference>
<dbReference type="Proteomes" id="UP001151081">
    <property type="component" value="Unassembled WGS sequence"/>
</dbReference>
<evidence type="ECO:0000313" key="1">
    <source>
        <dbReference type="EMBL" id="MDC3981127.1"/>
    </source>
</evidence>
<sequence>MRRNLFLISVITGFGVVGFIPSTARAGLSVNADMNVGVVTSGGGPLGDVGSGIGGRIGYRANLGPFAITPELGGSYLRLNAVETPMRGVAGARLSLRGVVQPSIFAHYGLALVQQDVRGPTYDLGGAVDFSASIVRVGVHAGYVAVQSTTDRGIYSVYTPLEWVELGLHAGLGF</sequence>